<protein>
    <submittedName>
        <fullName evidence="1">Uncharacterized protein</fullName>
    </submittedName>
</protein>
<keyword evidence="2" id="KW-1185">Reference proteome</keyword>
<reference evidence="1 2" key="1">
    <citation type="submission" date="2019-09" db="EMBL/GenBank/DDBJ databases">
        <authorList>
            <person name="Depoorter E."/>
        </authorList>
    </citation>
    <scope>NUCLEOTIDE SEQUENCE [LARGE SCALE GENOMIC DNA]</scope>
    <source>
        <strain evidence="1 2">R-17378</strain>
    </source>
</reference>
<dbReference type="RefSeq" id="WP_174958590.1">
    <property type="nucleotide sequence ID" value="NZ_CABVQG010000016.1"/>
</dbReference>
<proteinExistence type="predicted"/>
<comment type="caution">
    <text evidence="1">The sequence shown here is derived from an EMBL/GenBank/DDBJ whole genome shotgun (WGS) entry which is preliminary data.</text>
</comment>
<sequence length="56" mass="6669">MERNDIWIEVPLPEVLKFWVDAYEDNGVTKIVRRDSYIDTTKNIVLFRLVTEKVAE</sequence>
<organism evidence="1 2">
    <name type="scientific">Burkholderia aenigmatica</name>
    <dbReference type="NCBI Taxonomy" id="2015348"/>
    <lineage>
        <taxon>Bacteria</taxon>
        <taxon>Pseudomonadati</taxon>
        <taxon>Pseudomonadota</taxon>
        <taxon>Betaproteobacteria</taxon>
        <taxon>Burkholderiales</taxon>
        <taxon>Burkholderiaceae</taxon>
        <taxon>Burkholderia</taxon>
        <taxon>Burkholderia cepacia complex</taxon>
    </lineage>
</organism>
<dbReference type="EMBL" id="CABVQG010000016">
    <property type="protein sequence ID" value="VWC90348.1"/>
    <property type="molecule type" value="Genomic_DNA"/>
</dbReference>
<evidence type="ECO:0000313" key="2">
    <source>
        <dbReference type="Proteomes" id="UP000494120"/>
    </source>
</evidence>
<gene>
    <name evidence="1" type="ORF">BLA17378_04524</name>
</gene>
<evidence type="ECO:0000313" key="1">
    <source>
        <dbReference type="EMBL" id="VWC90348.1"/>
    </source>
</evidence>
<accession>A0ABY6XVL3</accession>
<name>A0ABY6XVL3_9BURK</name>
<dbReference type="Proteomes" id="UP000494120">
    <property type="component" value="Unassembled WGS sequence"/>
</dbReference>